<gene>
    <name evidence="11" type="ORF">MERGE_001701</name>
</gene>
<evidence type="ECO:0000256" key="7">
    <source>
        <dbReference type="ARBA" id="ARBA00022824"/>
    </source>
</evidence>
<keyword evidence="7 10" id="KW-0256">Endoplasmic reticulum</keyword>
<dbReference type="OrthoDB" id="5589195at2759"/>
<dbReference type="EMBL" id="CP054533">
    <property type="protein sequence ID" value="QSL64400.1"/>
    <property type="molecule type" value="Genomic_DNA"/>
</dbReference>
<dbReference type="GO" id="GO:0042281">
    <property type="term" value="F:dolichyl pyrophosphate Man9GlcNAc2 alpha-1,3-glucosyltransferase activity"/>
    <property type="evidence" value="ECO:0007669"/>
    <property type="project" value="TreeGrafter"/>
</dbReference>
<evidence type="ECO:0000256" key="2">
    <source>
        <dbReference type="ARBA" id="ARBA00004922"/>
    </source>
</evidence>
<reference evidence="11" key="1">
    <citation type="submission" date="2020-06" db="EMBL/GenBank/DDBJ databases">
        <title>Genomes of multiple members of Pneumocystis genus reveal paths to human pathogen Pneumocystis jirovecii.</title>
        <authorList>
            <person name="Cisse O.H."/>
            <person name="Ma L."/>
            <person name="Dekker J."/>
            <person name="Khil P."/>
            <person name="Jo J."/>
            <person name="Brenchley J."/>
            <person name="Blair R."/>
            <person name="Pahar B."/>
            <person name="Chabe M."/>
            <person name="Van Rompay K.A."/>
            <person name="Keesler R."/>
            <person name="Sukura A."/>
            <person name="Hirsch V."/>
            <person name="Kutty G."/>
            <person name="Liu Y."/>
            <person name="Peng L."/>
            <person name="Chen J."/>
            <person name="Song J."/>
            <person name="Weissenbacher-Lang C."/>
            <person name="Xu J."/>
            <person name="Upham N.S."/>
            <person name="Stajich J.E."/>
            <person name="Cuomo C.A."/>
            <person name="Cushion M.T."/>
            <person name="Kovacs J.A."/>
        </authorList>
    </citation>
    <scope>NUCLEOTIDE SEQUENCE</scope>
    <source>
        <strain evidence="11">2A</strain>
    </source>
</reference>
<feature type="transmembrane region" description="Helical" evidence="10">
    <location>
        <begin position="338"/>
        <end position="358"/>
    </location>
</feature>
<feature type="transmembrane region" description="Helical" evidence="10">
    <location>
        <begin position="226"/>
        <end position="252"/>
    </location>
</feature>
<evidence type="ECO:0000256" key="1">
    <source>
        <dbReference type="ARBA" id="ARBA00004477"/>
    </source>
</evidence>
<feature type="transmembrane region" description="Helical" evidence="10">
    <location>
        <begin position="405"/>
        <end position="426"/>
    </location>
</feature>
<feature type="transmembrane region" description="Helical" evidence="10">
    <location>
        <begin position="264"/>
        <end position="288"/>
    </location>
</feature>
<feature type="transmembrane region" description="Helical" evidence="10">
    <location>
        <begin position="309"/>
        <end position="332"/>
    </location>
</feature>
<dbReference type="InterPro" id="IPR004856">
    <property type="entry name" value="Glyco_trans_ALG6/ALG8"/>
</dbReference>
<feature type="transmembrane region" description="Helical" evidence="10">
    <location>
        <begin position="143"/>
        <end position="164"/>
    </location>
</feature>
<dbReference type="AlphaFoldDB" id="A0A899FK28"/>
<comment type="similarity">
    <text evidence="3 10">Belongs to the ALG6/ALG8 glucosyltransferase family.</text>
</comment>
<dbReference type="Pfam" id="PF03155">
    <property type="entry name" value="Alg6_Alg8"/>
    <property type="match status" value="2"/>
</dbReference>
<keyword evidence="4 10" id="KW-0328">Glycosyltransferase</keyword>
<feature type="transmembrane region" description="Helical" evidence="10">
    <location>
        <begin position="41"/>
        <end position="63"/>
    </location>
</feature>
<keyword evidence="9 10" id="KW-0472">Membrane</keyword>
<evidence type="ECO:0000256" key="5">
    <source>
        <dbReference type="ARBA" id="ARBA00022679"/>
    </source>
</evidence>
<accession>A0A899FK28</accession>
<dbReference type="EC" id="2.4.1.-" evidence="10"/>
<dbReference type="UniPathway" id="UPA00378"/>
<evidence type="ECO:0000256" key="10">
    <source>
        <dbReference type="RuleBase" id="RU363110"/>
    </source>
</evidence>
<feature type="transmembrane region" description="Helical" evidence="10">
    <location>
        <begin position="176"/>
        <end position="195"/>
    </location>
</feature>
<evidence type="ECO:0000256" key="3">
    <source>
        <dbReference type="ARBA" id="ARBA00008715"/>
    </source>
</evidence>
<keyword evidence="6 10" id="KW-0812">Transmembrane</keyword>
<evidence type="ECO:0000256" key="8">
    <source>
        <dbReference type="ARBA" id="ARBA00022989"/>
    </source>
</evidence>
<dbReference type="GO" id="GO:0005789">
    <property type="term" value="C:endoplasmic reticulum membrane"/>
    <property type="evidence" value="ECO:0007669"/>
    <property type="project" value="UniProtKB-SubCell"/>
</dbReference>
<proteinExistence type="inferred from homology"/>
<evidence type="ECO:0000256" key="4">
    <source>
        <dbReference type="ARBA" id="ARBA00022676"/>
    </source>
</evidence>
<dbReference type="Proteomes" id="UP000663699">
    <property type="component" value="Chromosome 2"/>
</dbReference>
<evidence type="ECO:0000313" key="12">
    <source>
        <dbReference type="Proteomes" id="UP000663699"/>
    </source>
</evidence>
<protein>
    <recommendedName>
        <fullName evidence="10">Alpha-1,3-glucosyltransferase</fullName>
        <ecNumber evidence="10">2.4.1.-</ecNumber>
    </recommendedName>
</protein>
<keyword evidence="8 10" id="KW-1133">Transmembrane helix</keyword>
<evidence type="ECO:0000256" key="6">
    <source>
        <dbReference type="ARBA" id="ARBA00022692"/>
    </source>
</evidence>
<dbReference type="PANTHER" id="PTHR12413">
    <property type="entry name" value="DOLICHYL GLYCOSYLTRANSFERASE"/>
    <property type="match status" value="1"/>
</dbReference>
<comment type="subcellular location">
    <subcellularLocation>
        <location evidence="1 10">Endoplasmic reticulum membrane</location>
        <topology evidence="1 10">Multi-pass membrane protein</topology>
    </subcellularLocation>
</comment>
<dbReference type="PANTHER" id="PTHR12413:SF1">
    <property type="entry name" value="DOLICHYL PYROPHOSPHATE MAN9GLCNAC2 ALPHA-1,3-GLUCOSYLTRANSFERASE"/>
    <property type="match status" value="1"/>
</dbReference>
<evidence type="ECO:0000313" key="11">
    <source>
        <dbReference type="EMBL" id="QSL64400.1"/>
    </source>
</evidence>
<evidence type="ECO:0000256" key="9">
    <source>
        <dbReference type="ARBA" id="ARBA00023136"/>
    </source>
</evidence>
<keyword evidence="5 10" id="KW-0808">Transferase</keyword>
<name>A0A899FK28_9ASCO</name>
<sequence length="498" mass="58640">MDHKKSSKKYETQVNIKKESNDIWEPICWMIYVVKWSSFRFLILPVILLFAIIVRALVALGTFSGVNSGEKFGDFETQRHWMEITLHLPIKEWYFYDLQWWGLDYPPLSAYLSYIFGKIGSLIDTSWFALDTSRGLQTQDLKFYMRMTVIISDIIIYFPAVIRFSRYWKRLEKGNALNTYSSIALILLQPALILIDHGHFQYNNVMLGLALLSLCYFINDRYIFGSIFFIFSICFKQMSLYYSPLIFFYLLGLCTKPKLNICRFIYISITTISTFTIIFLPFYIYGGYNGILQCIHRIFPFERGLWEDKVANACSSIATLISIFPLCLIIFLKPKVYLLPWGLTCCAFGFFLFSYQVHEKSILLPLMPATMLLLIPNKNVKAWIGWINTIATFSMWPLLKKDGLGLQYAALQIYWLWLGGFMFFPLNKFEKFIHKTSYALLIAIHTLDAFFCPPSRFPHLWILLNMKLIMVKVWYLDEYKNKAEIDFIYITFIFFKIY</sequence>
<comment type="pathway">
    <text evidence="2 10">Protein modification; protein glycosylation.</text>
</comment>
<feature type="transmembrane region" description="Helical" evidence="10">
    <location>
        <begin position="201"/>
        <end position="219"/>
    </location>
</feature>
<keyword evidence="12" id="KW-1185">Reference proteome</keyword>
<organism evidence="11 12">
    <name type="scientific">Pneumocystis wakefieldiae</name>
    <dbReference type="NCBI Taxonomy" id="38082"/>
    <lineage>
        <taxon>Eukaryota</taxon>
        <taxon>Fungi</taxon>
        <taxon>Dikarya</taxon>
        <taxon>Ascomycota</taxon>
        <taxon>Taphrinomycotina</taxon>
        <taxon>Pneumocystomycetes</taxon>
        <taxon>Pneumocystaceae</taxon>
        <taxon>Pneumocystis</taxon>
    </lineage>
</organism>